<feature type="compositionally biased region" description="Basic and acidic residues" evidence="1">
    <location>
        <begin position="323"/>
        <end position="336"/>
    </location>
</feature>
<name>A0A5P0YLG8_9ACTN</name>
<feature type="region of interest" description="Disordered" evidence="1">
    <location>
        <begin position="200"/>
        <end position="336"/>
    </location>
</feature>
<dbReference type="Proteomes" id="UP000517765">
    <property type="component" value="Unassembled WGS sequence"/>
</dbReference>
<feature type="compositionally biased region" description="Gly residues" evidence="1">
    <location>
        <begin position="287"/>
        <end position="303"/>
    </location>
</feature>
<protein>
    <submittedName>
        <fullName evidence="4">Uncharacterized protein</fullName>
    </submittedName>
</protein>
<evidence type="ECO:0000313" key="4">
    <source>
        <dbReference type="EMBL" id="MQS01193.1"/>
    </source>
</evidence>
<organism evidence="4 5">
    <name type="scientific">Streptomyces alkaliterrae</name>
    <dbReference type="NCBI Taxonomy" id="2213162"/>
    <lineage>
        <taxon>Bacteria</taxon>
        <taxon>Bacillati</taxon>
        <taxon>Actinomycetota</taxon>
        <taxon>Actinomycetes</taxon>
        <taxon>Kitasatosporales</taxon>
        <taxon>Streptomycetaceae</taxon>
        <taxon>Streptomyces</taxon>
    </lineage>
</organism>
<gene>
    <name evidence="4" type="ORF">FNX44_004770</name>
    <name evidence="3" type="ORF">H3147_03075</name>
</gene>
<feature type="transmembrane region" description="Helical" evidence="2">
    <location>
        <begin position="133"/>
        <end position="153"/>
    </location>
</feature>
<evidence type="ECO:0000313" key="6">
    <source>
        <dbReference type="Proteomes" id="UP000517765"/>
    </source>
</evidence>
<evidence type="ECO:0000256" key="2">
    <source>
        <dbReference type="SAM" id="Phobius"/>
    </source>
</evidence>
<evidence type="ECO:0000256" key="1">
    <source>
        <dbReference type="SAM" id="MobiDB-lite"/>
    </source>
</evidence>
<sequence>MSSHLPLQPEDTEGFERALDRAVADSEVRSLLADAEEGTEVRIRGEAKRAMGRIMATADDEYRRYRASRESDVTPAEGAQKERSRPLVSALMVGGLLVSLAGALLLLVLGYLFGLGDGESDFAASLLNAARTFGIVALVLGALGAVAVVRTALRHRADRPGPAAEEELSEQTLRAREEWVDVLFEKGTLPFLRRRLDTAAGASEGSAQRPRSSGRRFSTGGFSSGQVSTGGFQSGQVASGSFQSGQVSSGGYKTGEVSSGSFETGQFETGQFGAGEFETGEFRSGGYASGGVSGGGYRSGGFGSKPPGSGASPEPSTADEEAEGPRGEIDRRRDRS</sequence>
<accession>A0A5P0YLG8</accession>
<keyword evidence="5" id="KW-1185">Reference proteome</keyword>
<keyword evidence="2" id="KW-0472">Membrane</keyword>
<evidence type="ECO:0000313" key="3">
    <source>
        <dbReference type="EMBL" id="MBB1257812.1"/>
    </source>
</evidence>
<reference evidence="4 5" key="1">
    <citation type="submission" date="2019-10" db="EMBL/GenBank/DDBJ databases">
        <title>Streptomyces sp. nov., a novel actinobacterium isolated from alkaline environment.</title>
        <authorList>
            <person name="Golinska P."/>
        </authorList>
    </citation>
    <scope>NUCLEOTIDE SEQUENCE [LARGE SCALE GENOMIC DNA]</scope>
    <source>
        <strain evidence="4 5">OF1</strain>
    </source>
</reference>
<keyword evidence="2" id="KW-1133">Transmembrane helix</keyword>
<reference evidence="6" key="2">
    <citation type="submission" date="2020-05" db="EMBL/GenBank/DDBJ databases">
        <title>Classification of alakaliphilic streptomycetes isolated from an alkaline soil next to Lonar Crater, India and a proposal for the recognition of Streptomyces alkaliterrae sp. nov.</title>
        <authorList>
            <person name="Golinska P."/>
        </authorList>
    </citation>
    <scope>NUCLEOTIDE SEQUENCE [LARGE SCALE GENOMIC DNA]</scope>
    <source>
        <strain evidence="6">OF8</strain>
    </source>
</reference>
<dbReference type="RefSeq" id="WP_143646669.1">
    <property type="nucleotide sequence ID" value="NZ_JABJXA010000010.1"/>
</dbReference>
<dbReference type="EMBL" id="JABJXA010000010">
    <property type="protein sequence ID" value="MBB1257812.1"/>
    <property type="molecule type" value="Genomic_DNA"/>
</dbReference>
<evidence type="ECO:0000313" key="5">
    <source>
        <dbReference type="Proteomes" id="UP000320857"/>
    </source>
</evidence>
<proteinExistence type="predicted"/>
<dbReference type="OrthoDB" id="3868051at2"/>
<comment type="caution">
    <text evidence="4">The sequence shown here is derived from an EMBL/GenBank/DDBJ whole genome shotgun (WGS) entry which is preliminary data.</text>
</comment>
<dbReference type="AlphaFoldDB" id="A0A5P0YLG8"/>
<keyword evidence="2" id="KW-0812">Transmembrane</keyword>
<feature type="compositionally biased region" description="Polar residues" evidence="1">
    <location>
        <begin position="256"/>
        <end position="269"/>
    </location>
</feature>
<dbReference type="EMBL" id="VJYK02000029">
    <property type="protein sequence ID" value="MQS01193.1"/>
    <property type="molecule type" value="Genomic_DNA"/>
</dbReference>
<feature type="compositionally biased region" description="Low complexity" evidence="1">
    <location>
        <begin position="209"/>
        <end position="251"/>
    </location>
</feature>
<dbReference type="Proteomes" id="UP000320857">
    <property type="component" value="Unassembled WGS sequence"/>
</dbReference>
<feature type="transmembrane region" description="Helical" evidence="2">
    <location>
        <begin position="90"/>
        <end position="113"/>
    </location>
</feature>
<feature type="compositionally biased region" description="Low complexity" evidence="1">
    <location>
        <begin position="304"/>
        <end position="316"/>
    </location>
</feature>
<reference evidence="3" key="3">
    <citation type="journal article" name="Syst. Appl. Microbiol.">
        <title>Streptomyces alkaliterrae sp. nov., isolated from an alkaline soil, and emended descriptions of Streptomyces alkaliphilus, Streptomyces calidiresistens and Streptomyces durbertensis.</title>
        <authorList>
            <person name="Swiecimska M."/>
            <person name="Golinska P."/>
            <person name="Nouioui I."/>
            <person name="Wypij M."/>
            <person name="Rai M."/>
            <person name="Sangal V."/>
            <person name="Goodfellow M."/>
        </authorList>
    </citation>
    <scope>NUCLEOTIDE SEQUENCE</scope>
    <source>
        <strain evidence="3">OF8</strain>
    </source>
</reference>